<dbReference type="Pfam" id="PF00590">
    <property type="entry name" value="TP_methylase"/>
    <property type="match status" value="1"/>
</dbReference>
<dbReference type="PANTHER" id="PTHR43182:SF1">
    <property type="entry name" value="COBALT-PRECORRIN-7 C(5)-METHYLTRANSFERASE"/>
    <property type="match status" value="1"/>
</dbReference>
<accession>A0A4P7IKM3</accession>
<evidence type="ECO:0000256" key="1">
    <source>
        <dbReference type="ARBA" id="ARBA00004953"/>
    </source>
</evidence>
<keyword evidence="3 7" id="KW-0489">Methyltransferase</keyword>
<dbReference type="CDD" id="cd02440">
    <property type="entry name" value="AdoMet_MTases"/>
    <property type="match status" value="1"/>
</dbReference>
<proteinExistence type="predicted"/>
<dbReference type="SUPFAM" id="SSF53790">
    <property type="entry name" value="Tetrapyrrole methylase"/>
    <property type="match status" value="1"/>
</dbReference>
<comment type="pathway">
    <text evidence="1">Cofactor biosynthesis; adenosylcobalamin biosynthesis.</text>
</comment>
<organism evidence="7 8">
    <name type="scientific">Nocardioides seonyuensis</name>
    <dbReference type="NCBI Taxonomy" id="2518371"/>
    <lineage>
        <taxon>Bacteria</taxon>
        <taxon>Bacillati</taxon>
        <taxon>Actinomycetota</taxon>
        <taxon>Actinomycetes</taxon>
        <taxon>Propionibacteriales</taxon>
        <taxon>Nocardioidaceae</taxon>
        <taxon>Nocardioides</taxon>
    </lineage>
</organism>
<keyword evidence="8" id="KW-1185">Reference proteome</keyword>
<evidence type="ECO:0000256" key="4">
    <source>
        <dbReference type="ARBA" id="ARBA00022679"/>
    </source>
</evidence>
<keyword evidence="2" id="KW-0169">Cobalamin biosynthesis</keyword>
<dbReference type="Gene3D" id="3.40.1010.10">
    <property type="entry name" value="Cobalt-precorrin-4 Transmethylase, Domain 1"/>
    <property type="match status" value="1"/>
</dbReference>
<evidence type="ECO:0000313" key="8">
    <source>
        <dbReference type="Proteomes" id="UP000294853"/>
    </source>
</evidence>
<dbReference type="AlphaFoldDB" id="A0A4P7IKM3"/>
<dbReference type="PIRSF" id="PIRSF036428">
    <property type="entry name" value="CobL"/>
    <property type="match status" value="1"/>
</dbReference>
<dbReference type="InterPro" id="IPR014008">
    <property type="entry name" value="Cbl_synth_MTase_CbiT"/>
</dbReference>
<keyword evidence="5" id="KW-0949">S-adenosyl-L-methionine</keyword>
<gene>
    <name evidence="7" type="primary">cbiE</name>
    <name evidence="7" type="ORF">EXE58_16740</name>
</gene>
<dbReference type="SUPFAM" id="SSF53335">
    <property type="entry name" value="S-adenosyl-L-methionine-dependent methyltransferases"/>
    <property type="match status" value="1"/>
</dbReference>
<dbReference type="InterPro" id="IPR000878">
    <property type="entry name" value="4pyrrol_Mease"/>
</dbReference>
<dbReference type="InterPro" id="IPR050714">
    <property type="entry name" value="Cobalamin_biosynth_MTase"/>
</dbReference>
<dbReference type="InterPro" id="IPR035996">
    <property type="entry name" value="4pyrrol_Methylase_sf"/>
</dbReference>
<dbReference type="GO" id="GO:0009236">
    <property type="term" value="P:cobalamin biosynthetic process"/>
    <property type="evidence" value="ECO:0007669"/>
    <property type="project" value="UniProtKB-UniPathway"/>
</dbReference>
<evidence type="ECO:0000256" key="3">
    <source>
        <dbReference type="ARBA" id="ARBA00022603"/>
    </source>
</evidence>
<dbReference type="UniPathway" id="UPA00148"/>
<dbReference type="Gene3D" id="3.40.50.150">
    <property type="entry name" value="Vaccinia Virus protein VP39"/>
    <property type="match status" value="1"/>
</dbReference>
<dbReference type="NCBIfam" id="TIGR02467">
    <property type="entry name" value="CbiE"/>
    <property type="match status" value="1"/>
</dbReference>
<feature type="domain" description="Tetrapyrrole methylase" evidence="6">
    <location>
        <begin position="14"/>
        <end position="192"/>
    </location>
</feature>
<dbReference type="PANTHER" id="PTHR43182">
    <property type="entry name" value="COBALT-PRECORRIN-6B C(15)-METHYLTRANSFERASE (DECARBOXYLATING)"/>
    <property type="match status" value="1"/>
</dbReference>
<dbReference type="NCBIfam" id="TIGR02469">
    <property type="entry name" value="CbiT"/>
    <property type="match status" value="1"/>
</dbReference>
<dbReference type="InterPro" id="IPR014777">
    <property type="entry name" value="4pyrrole_Mease_sub1"/>
</dbReference>
<reference evidence="7 8" key="1">
    <citation type="submission" date="2019-03" db="EMBL/GenBank/DDBJ databases">
        <title>Three New Species of Nocardioides, Nocardioides euryhalodurans sp. nov., Nocardioides seonyuensis sp. nov. and Nocardioides eburneoflavus sp. nov. Iolated from Soil.</title>
        <authorList>
            <person name="Roh S.G."/>
            <person name="Lee C."/>
            <person name="Kim M.-K."/>
            <person name="Kim S.B."/>
        </authorList>
    </citation>
    <scope>NUCLEOTIDE SEQUENCE [LARGE SCALE GENOMIC DNA]</scope>
    <source>
        <strain evidence="7 8">MMS17-SY207-3</strain>
    </source>
</reference>
<dbReference type="Proteomes" id="UP000294853">
    <property type="component" value="Chromosome"/>
</dbReference>
<dbReference type="InterPro" id="IPR006365">
    <property type="entry name" value="Cbl_synth_CobL"/>
</dbReference>
<name>A0A4P7IKM3_9ACTN</name>
<evidence type="ECO:0000259" key="6">
    <source>
        <dbReference type="Pfam" id="PF00590"/>
    </source>
</evidence>
<keyword evidence="4 7" id="KW-0808">Transferase</keyword>
<dbReference type="RefSeq" id="WP_135268912.1">
    <property type="nucleotide sequence ID" value="NZ_CP038436.1"/>
</dbReference>
<dbReference type="CDD" id="cd11644">
    <property type="entry name" value="Precorrin-6Y-MT"/>
    <property type="match status" value="1"/>
</dbReference>
<dbReference type="OrthoDB" id="9787825at2"/>
<evidence type="ECO:0000313" key="7">
    <source>
        <dbReference type="EMBL" id="QBX56927.1"/>
    </source>
</evidence>
<evidence type="ECO:0000256" key="2">
    <source>
        <dbReference type="ARBA" id="ARBA00022573"/>
    </source>
</evidence>
<dbReference type="InterPro" id="IPR029063">
    <property type="entry name" value="SAM-dependent_MTases_sf"/>
</dbReference>
<protein>
    <submittedName>
        <fullName evidence="7">Precorrin-6y C5,15-methyltransferase (Decarboxylating) subunit CbiE</fullName>
    </submittedName>
</protein>
<evidence type="ECO:0000256" key="5">
    <source>
        <dbReference type="ARBA" id="ARBA00022691"/>
    </source>
</evidence>
<dbReference type="InterPro" id="IPR012818">
    <property type="entry name" value="CbiE"/>
</dbReference>
<dbReference type="GO" id="GO:0008276">
    <property type="term" value="F:protein methyltransferase activity"/>
    <property type="evidence" value="ECO:0007669"/>
    <property type="project" value="InterPro"/>
</dbReference>
<dbReference type="EMBL" id="CP038436">
    <property type="protein sequence ID" value="QBX56927.1"/>
    <property type="molecule type" value="Genomic_DNA"/>
</dbReference>
<sequence>MDDLTPPPRGHLVTVVGVGADGSLQPAAERLLREADVVLGGRRHLALVAPVPGQERRPWPSPLAPSLPALLDELRGRQLVALASGDPMVSGIGTTLVRALGAEAVRVLPSISSVALARARMRWSAEESVVVTLVGRHEARVLREVAPGRRILVLTSGSPTATFVGRLLTETGHPDAVITVLGNLGSDAESRSVKTAREWAQTPASDVPALHVLAIEVPADAAGWRSSWVAGLPDEAFENDGQLTKRDLRASALARLSPAPGQHLWDVGAGAGSVGIEWMRSHSTCRTTAVEADPVRAARVARNATRLGVPDLRVVEGPAPDALAGLEPPHAIFIGGGATRPGVLDACLAALRPGGRLVVHGVTLETESLLADAYRTHGGELTRLAVETTHPVGRFTGWTPLRTVTQWSLRL</sequence>
<dbReference type="GO" id="GO:0032259">
    <property type="term" value="P:methylation"/>
    <property type="evidence" value="ECO:0007669"/>
    <property type="project" value="UniProtKB-KW"/>
</dbReference>
<dbReference type="KEGG" id="nsn:EXE58_16740"/>